<dbReference type="InterPro" id="IPR043502">
    <property type="entry name" value="DNA/RNA_pol_sf"/>
</dbReference>
<reference evidence="2" key="1">
    <citation type="submission" date="2025-08" db="UniProtKB">
        <authorList>
            <consortium name="Ensembl"/>
        </authorList>
    </citation>
    <scope>IDENTIFICATION</scope>
</reference>
<dbReference type="SUPFAM" id="SSF56672">
    <property type="entry name" value="DNA/RNA polymerases"/>
    <property type="match status" value="1"/>
</dbReference>
<dbReference type="Ensembl" id="ENSLLET00000033596.1">
    <property type="protein sequence ID" value="ENSLLEP00000032345.1"/>
    <property type="gene ID" value="ENSLLEG00000020527.1"/>
</dbReference>
<dbReference type="OrthoDB" id="9909359at2759"/>
<dbReference type="Proteomes" id="UP000694569">
    <property type="component" value="Unplaced"/>
</dbReference>
<evidence type="ECO:0000259" key="1">
    <source>
        <dbReference type="PROSITE" id="PS50878"/>
    </source>
</evidence>
<dbReference type="InterPro" id="IPR000477">
    <property type="entry name" value="RT_dom"/>
</dbReference>
<reference evidence="2" key="2">
    <citation type="submission" date="2025-09" db="UniProtKB">
        <authorList>
            <consortium name="Ensembl"/>
        </authorList>
    </citation>
    <scope>IDENTIFICATION</scope>
</reference>
<dbReference type="AlphaFoldDB" id="A0A8C5Q4Y7"/>
<evidence type="ECO:0000313" key="3">
    <source>
        <dbReference type="Proteomes" id="UP000694569"/>
    </source>
</evidence>
<dbReference type="PANTHER" id="PTHR31635">
    <property type="entry name" value="REVERSE TRANSCRIPTASE DOMAIN-CONTAINING PROTEIN-RELATED"/>
    <property type="match status" value="1"/>
</dbReference>
<dbReference type="CDD" id="cd01650">
    <property type="entry name" value="RT_nLTR_like"/>
    <property type="match status" value="1"/>
</dbReference>
<protein>
    <recommendedName>
        <fullName evidence="1">Reverse transcriptase domain-containing protein</fullName>
    </recommendedName>
</protein>
<evidence type="ECO:0000313" key="2">
    <source>
        <dbReference type="Ensembl" id="ENSLLEP00000032345.1"/>
    </source>
</evidence>
<dbReference type="GO" id="GO:0003824">
    <property type="term" value="F:catalytic activity"/>
    <property type="evidence" value="ECO:0007669"/>
    <property type="project" value="InterPro"/>
</dbReference>
<dbReference type="SUPFAM" id="SSF56219">
    <property type="entry name" value="DNase I-like"/>
    <property type="match status" value="1"/>
</dbReference>
<dbReference type="Pfam" id="PF03372">
    <property type="entry name" value="Exo_endo_phos"/>
    <property type="match status" value="1"/>
</dbReference>
<organism evidence="2 3">
    <name type="scientific">Leptobrachium leishanense</name>
    <name type="common">Leishan spiny toad</name>
    <dbReference type="NCBI Taxonomy" id="445787"/>
    <lineage>
        <taxon>Eukaryota</taxon>
        <taxon>Metazoa</taxon>
        <taxon>Chordata</taxon>
        <taxon>Craniata</taxon>
        <taxon>Vertebrata</taxon>
        <taxon>Euteleostomi</taxon>
        <taxon>Amphibia</taxon>
        <taxon>Batrachia</taxon>
        <taxon>Anura</taxon>
        <taxon>Pelobatoidea</taxon>
        <taxon>Megophryidae</taxon>
        <taxon>Leptobrachium</taxon>
    </lineage>
</organism>
<dbReference type="PANTHER" id="PTHR31635:SF196">
    <property type="entry name" value="REVERSE TRANSCRIPTASE DOMAIN-CONTAINING PROTEIN-RELATED"/>
    <property type="match status" value="1"/>
</dbReference>
<dbReference type="InterPro" id="IPR005135">
    <property type="entry name" value="Endo/exonuclease/phosphatase"/>
</dbReference>
<dbReference type="PROSITE" id="PS50878">
    <property type="entry name" value="RT_POL"/>
    <property type="match status" value="1"/>
</dbReference>
<proteinExistence type="predicted"/>
<dbReference type="Gene3D" id="3.60.10.10">
    <property type="entry name" value="Endonuclease/exonuclease/phosphatase"/>
    <property type="match status" value="1"/>
</dbReference>
<name>A0A8C5Q4Y7_9ANUR</name>
<sequence>MTAPGGFTPRPLRLLTYNAKGLNVPEKRSRLLREASALRASVLFLQETHFRLGSAPVFRDFRFPLGYFSDYQGGKSRGVAILFSRDVPFVLIDMLTDPEGRFLFIKGTIADSCYTFASIYLPNHAQHRCLASIFHQLQSFKDGTLVVAGDFNTPLDAKLDTSVGHSSIPPNVIRQVRRTLDELRLVDVWRAFHTGERDYTFFSPVHGTHSRLDYIFLQYHRVDLVEMSSIEAQTWSDHAPVTATLSSPLFRPTERQWRLNLALLTDPTFVTEMDSHLQAYFETNGDSDTPEPTVWEAHKAVARGLFISKATALKRLRSKYLQQLIVDIRTLELRHQTSALPSVYQDLLAKRRELNDSLNTDIKFAAQKARCSFALKENKPGRLLAQILRRRQNASYIAKIRSQDGTVRVLPESILLEFQRYYQGLYDLDRDPIAVPTPTIIQDYLRDKLPQLLSETSAETLDAPIGAEEIQAVLKSLKNYKCPGPDGLPAEYYRAFSPTLIPRLLALFSAVRTGTPLHPHTLSATISVLLKPNKDASDPRNYRPISLLNTDLKILAKVMANRLTPLLPSLIHPDQVGFVPGREARDATTRALGAIGVARRAGEGLLLLSTDAEKAFDRVQWDFMFLVLRGLGVGPFFLQYLKALYDEPTARVRVNGALSPPIVVRNGTRQGCPLSPLLFALTLEPLLVAIRNHPEITGIRGHASEHRLSAYADDLLFFLTDIDTSLPAVMSVLEAYGLVAGLKINHDKLEFLGVCLEPAALESIRTSYPFRHCPTSLRYLGTWLATSTNRLLDLNFNGMLRTFHSDLSEWTSKYVSWLGRVAVLKMNLLPRLLYLFHTLPIAIPSSFFLMLRKEFLSFVWPKGRPRVGMAVLCRPKTRGGLALPDMKQYYTACHLLRIIDWSASNSDKRWLDLERTLSAYPLWAVPWFPPVAPQGAPSDPNPVAVTLRLWHKCKSTHGLSTALSPLLPLSHNPKLQAGVLPSLCIRLAGSRRLRALDFPPDDDVGNPLCFREGDPPSPLERFNYLQIRTYLRDLNRSYSLHRPLTPFERLCHLGLALNHGVSTLYGLLQASDTTDPSFTSRWETDLGVAITEAQWKMTFTLVHKGFCATRSQETSYKILTFWYRTPSLLHHIYPDASPTCWRCDSAVAHIYIFGGPALTYANFGN</sequence>
<dbReference type="InterPro" id="IPR036691">
    <property type="entry name" value="Endo/exonu/phosph_ase_sf"/>
</dbReference>
<dbReference type="Pfam" id="PF00078">
    <property type="entry name" value="RVT_1"/>
    <property type="match status" value="1"/>
</dbReference>
<accession>A0A8C5Q4Y7</accession>
<dbReference type="CDD" id="cd09076">
    <property type="entry name" value="L1-EN"/>
    <property type="match status" value="1"/>
</dbReference>
<feature type="domain" description="Reverse transcriptase" evidence="1">
    <location>
        <begin position="510"/>
        <end position="784"/>
    </location>
</feature>
<dbReference type="GeneTree" id="ENSGT00940000165023"/>
<keyword evidence="3" id="KW-1185">Reference proteome</keyword>